<organism evidence="1 2">
    <name type="scientific">Rhodotorula paludigena</name>
    <dbReference type="NCBI Taxonomy" id="86838"/>
    <lineage>
        <taxon>Eukaryota</taxon>
        <taxon>Fungi</taxon>
        <taxon>Dikarya</taxon>
        <taxon>Basidiomycota</taxon>
        <taxon>Pucciniomycotina</taxon>
        <taxon>Microbotryomycetes</taxon>
        <taxon>Sporidiobolales</taxon>
        <taxon>Sporidiobolaceae</taxon>
        <taxon>Rhodotorula</taxon>
    </lineage>
</organism>
<sequence>MPYTSIPERGLELFWVLNPDAQKFASASQKDGDLPSSQPLKPGLPVLVLIHPAGGRVQGWANQLGDPRFSQHYNLLAIDCPMHGLSRSTERDEHTLEDSADCVIRVLDELGSQHYSLWGEGPHGVNIAAWIAVKRGDKVQSLILATPGWRKEYGAGKPAYEFRFLFTFVYNREPIPQVELDKVTCPVLLLRGGADPVVCPPSAVEEWQRAFPNARGGASIHTISSAPNIISMCEGNIVNRIASRFLSEALA</sequence>
<comment type="caution">
    <text evidence="1">The sequence shown here is derived from an EMBL/GenBank/DDBJ whole genome shotgun (WGS) entry which is preliminary data.</text>
</comment>
<dbReference type="AlphaFoldDB" id="A0AAV5GJD7"/>
<keyword evidence="2" id="KW-1185">Reference proteome</keyword>
<dbReference type="PANTHER" id="PTHR46438:SF11">
    <property type="entry name" value="LIPASE-RELATED"/>
    <property type="match status" value="1"/>
</dbReference>
<protein>
    <recommendedName>
        <fullName evidence="3">AB hydrolase-1 domain-containing protein</fullName>
    </recommendedName>
</protein>
<dbReference type="Gene3D" id="3.40.50.1820">
    <property type="entry name" value="alpha/beta hydrolase"/>
    <property type="match status" value="1"/>
</dbReference>
<evidence type="ECO:0000313" key="1">
    <source>
        <dbReference type="EMBL" id="GJN89606.1"/>
    </source>
</evidence>
<dbReference type="PANTHER" id="PTHR46438">
    <property type="entry name" value="ALPHA/BETA-HYDROLASES SUPERFAMILY PROTEIN"/>
    <property type="match status" value="1"/>
</dbReference>
<dbReference type="SUPFAM" id="SSF53474">
    <property type="entry name" value="alpha/beta-Hydrolases"/>
    <property type="match status" value="1"/>
</dbReference>
<evidence type="ECO:0000313" key="2">
    <source>
        <dbReference type="Proteomes" id="UP001342314"/>
    </source>
</evidence>
<evidence type="ECO:0008006" key="3">
    <source>
        <dbReference type="Google" id="ProtNLM"/>
    </source>
</evidence>
<accession>A0AAV5GJD7</accession>
<dbReference type="Proteomes" id="UP001342314">
    <property type="component" value="Unassembled WGS sequence"/>
</dbReference>
<reference evidence="1 2" key="1">
    <citation type="submission" date="2021-12" db="EMBL/GenBank/DDBJ databases">
        <title>High titer production of polyol ester of fatty acids by Rhodotorula paludigena BS15 towards product separation-free biomass refinery.</title>
        <authorList>
            <person name="Mano J."/>
            <person name="Ono H."/>
            <person name="Tanaka T."/>
            <person name="Naito K."/>
            <person name="Sushida H."/>
            <person name="Ike M."/>
            <person name="Tokuyasu K."/>
            <person name="Kitaoka M."/>
        </authorList>
    </citation>
    <scope>NUCLEOTIDE SEQUENCE [LARGE SCALE GENOMIC DNA]</scope>
    <source>
        <strain evidence="1 2">BS15</strain>
    </source>
</reference>
<dbReference type="InterPro" id="IPR029058">
    <property type="entry name" value="AB_hydrolase_fold"/>
</dbReference>
<proteinExistence type="predicted"/>
<name>A0AAV5GJD7_9BASI</name>
<dbReference type="EMBL" id="BQKY01000005">
    <property type="protein sequence ID" value="GJN89606.1"/>
    <property type="molecule type" value="Genomic_DNA"/>
</dbReference>
<gene>
    <name evidence="1" type="ORF">Rhopal_002593-T1</name>
</gene>